<dbReference type="InterPro" id="IPR011990">
    <property type="entry name" value="TPR-like_helical_dom_sf"/>
</dbReference>
<dbReference type="InterPro" id="IPR019734">
    <property type="entry name" value="TPR_rpt"/>
</dbReference>
<feature type="repeat" description="TPR" evidence="4">
    <location>
        <begin position="478"/>
        <end position="511"/>
    </location>
</feature>
<evidence type="ECO:0000256" key="3">
    <source>
        <dbReference type="ARBA" id="ARBA00023237"/>
    </source>
</evidence>
<evidence type="ECO:0000256" key="2">
    <source>
        <dbReference type="ARBA" id="ARBA00023136"/>
    </source>
</evidence>
<comment type="caution">
    <text evidence="6">The sequence shown here is derived from an EMBL/GenBank/DDBJ whole genome shotgun (WGS) entry which is preliminary data.</text>
</comment>
<feature type="repeat" description="TPR" evidence="4">
    <location>
        <begin position="444"/>
        <end position="477"/>
    </location>
</feature>
<name>A0A7C3SLV6_9BACT</name>
<evidence type="ECO:0000259" key="5">
    <source>
        <dbReference type="Pfam" id="PF04773"/>
    </source>
</evidence>
<dbReference type="PROSITE" id="PS50005">
    <property type="entry name" value="TPR"/>
    <property type="match status" value="3"/>
</dbReference>
<evidence type="ECO:0000256" key="4">
    <source>
        <dbReference type="PROSITE-ProRule" id="PRU00339"/>
    </source>
</evidence>
<dbReference type="PANTHER" id="PTHR12558">
    <property type="entry name" value="CELL DIVISION CYCLE 16,23,27"/>
    <property type="match status" value="1"/>
</dbReference>
<feature type="repeat" description="TPR" evidence="4">
    <location>
        <begin position="546"/>
        <end position="579"/>
    </location>
</feature>
<proteinExistence type="predicted"/>
<dbReference type="SUPFAM" id="SSF48452">
    <property type="entry name" value="TPR-like"/>
    <property type="match status" value="2"/>
</dbReference>
<keyword evidence="4" id="KW-0802">TPR repeat</keyword>
<dbReference type="Pfam" id="PF04773">
    <property type="entry name" value="FecR"/>
    <property type="match status" value="1"/>
</dbReference>
<dbReference type="AlphaFoldDB" id="A0A7C3SLV6"/>
<dbReference type="Pfam" id="PF14559">
    <property type="entry name" value="TPR_19"/>
    <property type="match status" value="2"/>
</dbReference>
<reference evidence="6" key="1">
    <citation type="journal article" date="2020" name="mSystems">
        <title>Genome- and Community-Level Interaction Insights into Carbon Utilization and Element Cycling Functions of Hydrothermarchaeota in Hydrothermal Sediment.</title>
        <authorList>
            <person name="Zhou Z."/>
            <person name="Liu Y."/>
            <person name="Xu W."/>
            <person name="Pan J."/>
            <person name="Luo Z.H."/>
            <person name="Li M."/>
        </authorList>
    </citation>
    <scope>NUCLEOTIDE SEQUENCE [LARGE SCALE GENOMIC DNA]</scope>
    <source>
        <strain evidence="6">SpSt-776</strain>
    </source>
</reference>
<organism evidence="6">
    <name type="scientific">Desulfobacca acetoxidans</name>
    <dbReference type="NCBI Taxonomy" id="60893"/>
    <lineage>
        <taxon>Bacteria</taxon>
        <taxon>Pseudomonadati</taxon>
        <taxon>Thermodesulfobacteriota</taxon>
        <taxon>Desulfobaccia</taxon>
        <taxon>Desulfobaccales</taxon>
        <taxon>Desulfobaccaceae</taxon>
        <taxon>Desulfobacca</taxon>
    </lineage>
</organism>
<dbReference type="Gene3D" id="1.25.40.10">
    <property type="entry name" value="Tetratricopeptide repeat domain"/>
    <property type="match status" value="2"/>
</dbReference>
<accession>A0A7C3SLV6</accession>
<sequence length="1206" mass="137832">MRWRLPYLLIPVLVFLTVVEMKQARAQAPAVGRILSIQGDVAVRRASQVQWETAKPEQEVREGDGVRTGSGARCDILTVDESQIKLNENTILILKGVAPSPRLRPGEIAPAAPAEPPASIYHVPQGEIWLRNKREKFRFELETPAVTATIRGTELSIQVGPDGTTRVILLEGSLCLVNIYGEICLRPGEQGFILPGQAPTKKVLVQPADAVQWSLYYPGIFSFRDLPLTPQPGQTRAPSGPPALAVLIQEGEAAYDQGRLREARQAAEAALRQQPDNGRALTLLGWIALQENEPEAGRSYLAQVRQTDEMAIIGLALARYRMGEVMGAFEAMQAAHRLPPNSSLVAMTGFFALLAGRVDQARGALDNAVRQYPSAVLPRAVLAQIHLVQNNKDAARRGAAAALSANPRSPLTLLTMGLVQMSFFQPTEAANYFDQAIAADPRFVDAYVYLARIWLGSDYLNRAQNAIDRALHLAPQDGTVLSLAGFIRLAFRDYEGARKYFEQAIKANPRLGEPHLGLAICHFRYRRFDQGLEEMLTATLLEPRVAQYQNELGKALYQTRSFDRALEVWDYAKTLDPEDPTPHFYKGIALSDLNRPGEAIWEIDESIAKNDNTALFRARQSLDRDLAVRNYDLAKSYDQLGLKEWAFSRAITAVKNDPYNSSAHLFLSKAYTIFTPENIFQFAYGVEDLYFRLLSPANQNTFLSVQNDNYTPMFEMPYARFLATTNIGAWRERNFIQEYNLTGYGGRPGLGVWVTGNYLDDQGFRDRNSGVRKYYPIVFLKWDPTVKTSFQGTFEYLDGNIGDQSFLNDYSYKNDPVFRQRQRGRWYDLGLVHRFSPQATFLAYYTYQRWDFWHTFWSMPPEQWFYRSDYWHHDFQVQQNLVLGKHNLLGGLDYYHGRNYVAQTYSWEGIALPDYTFNFRNPERSFTFYLFDFWRLHPKVLLELGIIQDFAKLSRDGFPDNIKRNQFNPIFGLNWYLTPRHTLRLSVQRHMMTHAGWGAFPLIPTETAGTPWMHIVSAGTDIRKAGLVWEAHWDPRTFTVFQMDLSRFSRPGFDAANQMEWQTWKTYRASLFLNRILANALGLTMGLVGQRVVPQQDFTYAVFTYGVPFTAFTELRTLLGLNFLHRRGWQAGLRTTFLQQWLKDRADNTFALVDLRLGREFPNKRGLVSLEINNLFNRHFFYALEPTFSQDLVPARRILFKLAFYY</sequence>
<keyword evidence="2" id="KW-0472">Membrane</keyword>
<dbReference type="Pfam" id="PF13432">
    <property type="entry name" value="TPR_16"/>
    <property type="match status" value="3"/>
</dbReference>
<keyword evidence="3" id="KW-0998">Cell outer membrane</keyword>
<evidence type="ECO:0000313" key="6">
    <source>
        <dbReference type="EMBL" id="HGB15407.1"/>
    </source>
</evidence>
<dbReference type="Gene3D" id="2.60.120.1440">
    <property type="match status" value="1"/>
</dbReference>
<dbReference type="SMART" id="SM00028">
    <property type="entry name" value="TPR"/>
    <property type="match status" value="9"/>
</dbReference>
<dbReference type="PANTHER" id="PTHR12558:SF13">
    <property type="entry name" value="CELL DIVISION CYCLE PROTEIN 27 HOMOLOG"/>
    <property type="match status" value="1"/>
</dbReference>
<dbReference type="InterPro" id="IPR036942">
    <property type="entry name" value="Beta-barrel_TonB_sf"/>
</dbReference>
<dbReference type="InterPro" id="IPR006860">
    <property type="entry name" value="FecR"/>
</dbReference>
<dbReference type="EMBL" id="DTHB01000053">
    <property type="protein sequence ID" value="HGB15407.1"/>
    <property type="molecule type" value="Genomic_DNA"/>
</dbReference>
<dbReference type="SUPFAM" id="SSF56935">
    <property type="entry name" value="Porins"/>
    <property type="match status" value="1"/>
</dbReference>
<comment type="subcellular location">
    <subcellularLocation>
        <location evidence="1">Cell outer membrane</location>
    </subcellularLocation>
</comment>
<protein>
    <submittedName>
        <fullName evidence="6">Tetratricopeptide repeat protein</fullName>
    </submittedName>
</protein>
<gene>
    <name evidence="6" type="ORF">ENV62_09255</name>
</gene>
<dbReference type="GO" id="GO:0009279">
    <property type="term" value="C:cell outer membrane"/>
    <property type="evidence" value="ECO:0007669"/>
    <property type="project" value="UniProtKB-SubCell"/>
</dbReference>
<dbReference type="Gene3D" id="2.40.170.20">
    <property type="entry name" value="TonB-dependent receptor, beta-barrel domain"/>
    <property type="match status" value="1"/>
</dbReference>
<evidence type="ECO:0000256" key="1">
    <source>
        <dbReference type="ARBA" id="ARBA00004442"/>
    </source>
</evidence>
<feature type="domain" description="FecR protein" evidence="5">
    <location>
        <begin position="66"/>
        <end position="173"/>
    </location>
</feature>